<keyword evidence="1" id="KW-0472">Membrane</keyword>
<evidence type="ECO:0000256" key="2">
    <source>
        <dbReference type="SAM" id="SignalP"/>
    </source>
</evidence>
<feature type="transmembrane region" description="Helical" evidence="1">
    <location>
        <begin position="186"/>
        <end position="206"/>
    </location>
</feature>
<gene>
    <name evidence="3" type="ORF">P775_28485</name>
</gene>
<keyword evidence="1" id="KW-0812">Transmembrane</keyword>
<sequence length="211" mass="21987">MRIISGFAASLLFAGTMGHAATVKPVAYDMSSVGITAYYQDDSYTGVVVNNGVQSSYSGGVGELTDGFAAPNTYSYYENAPNPGGPYVAWRDLENIVIGFDFAGPTDFNAATFYFDDKDGEAGVVQPKALSINGIGASIPVNSGSTPFSFTLDLQGLAPTARLLVMITTGGEWTHLSEVAFDATPAVVPVPASIGLLAGALALLSARRRRV</sequence>
<dbReference type="EMBL" id="AWWI01000186">
    <property type="protein sequence ID" value="PIL12443.1"/>
    <property type="molecule type" value="Genomic_DNA"/>
</dbReference>
<keyword evidence="2" id="KW-0732">Signal</keyword>
<comment type="caution">
    <text evidence="3">The sequence shown here is derived from an EMBL/GenBank/DDBJ whole genome shotgun (WGS) entry which is preliminary data.</text>
</comment>
<organism evidence="3 4">
    <name type="scientific">Puniceibacterium antarcticum</name>
    <dbReference type="NCBI Taxonomy" id="1206336"/>
    <lineage>
        <taxon>Bacteria</taxon>
        <taxon>Pseudomonadati</taxon>
        <taxon>Pseudomonadota</taxon>
        <taxon>Alphaproteobacteria</taxon>
        <taxon>Rhodobacterales</taxon>
        <taxon>Paracoccaceae</taxon>
        <taxon>Puniceibacterium</taxon>
    </lineage>
</organism>
<evidence type="ECO:0000256" key="1">
    <source>
        <dbReference type="SAM" id="Phobius"/>
    </source>
</evidence>
<proteinExistence type="predicted"/>
<keyword evidence="1" id="KW-1133">Transmembrane helix</keyword>
<feature type="chain" id="PRO_5013668086" description="PEP-CTERM protein-sorting domain-containing protein" evidence="2">
    <location>
        <begin position="21"/>
        <end position="211"/>
    </location>
</feature>
<dbReference type="RefSeq" id="WP_099913908.1">
    <property type="nucleotide sequence ID" value="NZ_AWWI01000186.1"/>
</dbReference>
<evidence type="ECO:0000313" key="4">
    <source>
        <dbReference type="Proteomes" id="UP000231259"/>
    </source>
</evidence>
<dbReference type="AlphaFoldDB" id="A0A2G8QT20"/>
<dbReference type="InterPro" id="IPR013424">
    <property type="entry name" value="Ice-binding_C"/>
</dbReference>
<dbReference type="Proteomes" id="UP000231259">
    <property type="component" value="Unassembled WGS sequence"/>
</dbReference>
<evidence type="ECO:0008006" key="5">
    <source>
        <dbReference type="Google" id="ProtNLM"/>
    </source>
</evidence>
<dbReference type="NCBIfam" id="TIGR02595">
    <property type="entry name" value="PEP_CTERM"/>
    <property type="match status" value="1"/>
</dbReference>
<dbReference type="Gene3D" id="2.60.120.1190">
    <property type="match status" value="1"/>
</dbReference>
<name>A0A2G8QT20_9RHOB</name>
<reference evidence="3 4" key="1">
    <citation type="submission" date="2013-09" db="EMBL/GenBank/DDBJ databases">
        <title>Genome sequencing of Phaeobacter antarcticus sp. nov. SM1211.</title>
        <authorList>
            <person name="Zhang X.-Y."/>
            <person name="Liu C."/>
            <person name="Chen X.-L."/>
            <person name="Xie B.-B."/>
            <person name="Qin Q.-L."/>
            <person name="Rong J.-C."/>
            <person name="Zhang Y.-Z."/>
        </authorList>
    </citation>
    <scope>NUCLEOTIDE SEQUENCE [LARGE SCALE GENOMIC DNA]</scope>
    <source>
        <strain evidence="3 4">SM1211</strain>
    </source>
</reference>
<feature type="signal peptide" evidence="2">
    <location>
        <begin position="1"/>
        <end position="20"/>
    </location>
</feature>
<evidence type="ECO:0000313" key="3">
    <source>
        <dbReference type="EMBL" id="PIL12443.1"/>
    </source>
</evidence>
<keyword evidence="4" id="KW-1185">Reference proteome</keyword>
<accession>A0A2G8QT20</accession>
<protein>
    <recommendedName>
        <fullName evidence="5">PEP-CTERM protein-sorting domain-containing protein</fullName>
    </recommendedName>
</protein>